<dbReference type="PANTHER" id="PTHR34219">
    <property type="entry name" value="IRON-REGULATED INNER MEMBRANE PROTEIN-RELATED"/>
    <property type="match status" value="1"/>
</dbReference>
<feature type="transmembrane region" description="Helical" evidence="1">
    <location>
        <begin position="15"/>
        <end position="35"/>
    </location>
</feature>
<protein>
    <submittedName>
        <fullName evidence="2">PepSY domain-containing protein</fullName>
    </submittedName>
</protein>
<gene>
    <name evidence="2" type="ORF">DWG20_09830</name>
</gene>
<keyword evidence="1" id="KW-1133">Transmembrane helix</keyword>
<name>A0A345Y721_9NEIS</name>
<dbReference type="Proteomes" id="UP000254537">
    <property type="component" value="Chromosome"/>
</dbReference>
<feature type="transmembrane region" description="Helical" evidence="1">
    <location>
        <begin position="318"/>
        <end position="342"/>
    </location>
</feature>
<accession>A0A345Y721</accession>
<evidence type="ECO:0000256" key="1">
    <source>
        <dbReference type="SAM" id="Phobius"/>
    </source>
</evidence>
<keyword evidence="1" id="KW-0472">Membrane</keyword>
<keyword evidence="1" id="KW-0812">Transmembrane</keyword>
<dbReference type="RefSeq" id="WP_115433654.1">
    <property type="nucleotide sequence ID" value="NZ_CP031337.1"/>
</dbReference>
<feature type="transmembrane region" description="Helical" evidence="1">
    <location>
        <begin position="134"/>
        <end position="154"/>
    </location>
</feature>
<dbReference type="AlphaFoldDB" id="A0A345Y721"/>
<dbReference type="Pfam" id="PF03929">
    <property type="entry name" value="PepSY_TM"/>
    <property type="match status" value="1"/>
</dbReference>
<dbReference type="OrthoDB" id="9776609at2"/>
<reference evidence="2 3" key="1">
    <citation type="submission" date="2018-07" db="EMBL/GenBank/DDBJ databases">
        <title>Crenobacter cavernae sp. nov., isolated from a karst cave.</title>
        <authorList>
            <person name="Zhu H."/>
        </authorList>
    </citation>
    <scope>NUCLEOTIDE SEQUENCE [LARGE SCALE GENOMIC DNA]</scope>
    <source>
        <strain evidence="2 3">K1W11S-77</strain>
    </source>
</reference>
<feature type="transmembrane region" description="Helical" evidence="1">
    <location>
        <begin position="180"/>
        <end position="201"/>
    </location>
</feature>
<dbReference type="KEGG" id="ccah:DWG20_09830"/>
<organism evidence="2 3">
    <name type="scientific">Crenobacter cavernae</name>
    <dbReference type="NCBI Taxonomy" id="2290923"/>
    <lineage>
        <taxon>Bacteria</taxon>
        <taxon>Pseudomonadati</taxon>
        <taxon>Pseudomonadota</taxon>
        <taxon>Betaproteobacteria</taxon>
        <taxon>Neisseriales</taxon>
        <taxon>Neisseriaceae</taxon>
        <taxon>Crenobacter</taxon>
    </lineage>
</organism>
<evidence type="ECO:0000313" key="2">
    <source>
        <dbReference type="EMBL" id="AXK39723.1"/>
    </source>
</evidence>
<dbReference type="InterPro" id="IPR005625">
    <property type="entry name" value="PepSY-ass_TM"/>
</dbReference>
<evidence type="ECO:0000313" key="3">
    <source>
        <dbReference type="Proteomes" id="UP000254537"/>
    </source>
</evidence>
<proteinExistence type="predicted"/>
<sequence>MKTLKPAALWLHRRLGLYLSLFMLILGLSGALLVFKPEIVSATVDKTAAAPPDYQALVETARSRYQNTDVTLRFAAEPGEPVRAYTRVQGERRVMTLDPVSGAVIDDAGSADVFFLWLRVLHESLLMGDSGETLIGIVGVGLLLCALSGLVFWWPKRFRGALRLHPDTGSLPWHKSVHRAAGALAAIFLVAAALSGALLTFSKPVQGWVNRVAGTPDAPKLKVAPGAPLPVAELVARADGALPGGRLVDIRVPVKADEPWQFRKKLPGEIHPNGLSFVFVDAATGHVLRSQPIDKAPAGRRLMQWVYPLHTGELGGPLLRVFVLLAGLAGVYLGATGLWMWWARRQRRLARQAVPA</sequence>
<dbReference type="EMBL" id="CP031337">
    <property type="protein sequence ID" value="AXK39723.1"/>
    <property type="molecule type" value="Genomic_DNA"/>
</dbReference>